<dbReference type="RefSeq" id="WP_122141606.1">
    <property type="nucleotide sequence ID" value="NZ_JAFKPL010000006.1"/>
</dbReference>
<name>A0A412YQR3_BACFG</name>
<dbReference type="InterPro" id="IPR013751">
    <property type="entry name" value="ACP_syn_III_N"/>
</dbReference>
<evidence type="ECO:0000313" key="5">
    <source>
        <dbReference type="EMBL" id="RGV59851.1"/>
    </source>
</evidence>
<dbReference type="InterPro" id="IPR013747">
    <property type="entry name" value="ACP_syn_III_C"/>
</dbReference>
<dbReference type="InterPro" id="IPR016039">
    <property type="entry name" value="Thiolase-like"/>
</dbReference>
<dbReference type="PANTHER" id="PTHR34069">
    <property type="entry name" value="3-OXOACYL-[ACYL-CARRIER-PROTEIN] SYNTHASE 3"/>
    <property type="match status" value="1"/>
</dbReference>
<feature type="domain" description="Beta-ketoacyl-[acyl-carrier-protein] synthase III C-terminal" evidence="3">
    <location>
        <begin position="253"/>
        <end position="342"/>
    </location>
</feature>
<comment type="caution">
    <text evidence="5">The sequence shown here is derived from an EMBL/GenBank/DDBJ whole genome shotgun (WGS) entry which is preliminary data.</text>
</comment>
<keyword evidence="1" id="KW-0808">Transferase</keyword>
<accession>A0A412YQR3</accession>
<evidence type="ECO:0000259" key="4">
    <source>
        <dbReference type="Pfam" id="PF08545"/>
    </source>
</evidence>
<dbReference type="GO" id="GO:0044550">
    <property type="term" value="P:secondary metabolite biosynthetic process"/>
    <property type="evidence" value="ECO:0007669"/>
    <property type="project" value="TreeGrafter"/>
</dbReference>
<evidence type="ECO:0000313" key="6">
    <source>
        <dbReference type="Proteomes" id="UP000286270"/>
    </source>
</evidence>
<reference evidence="5 6" key="1">
    <citation type="submission" date="2018-08" db="EMBL/GenBank/DDBJ databases">
        <title>A genome reference for cultivated species of the human gut microbiota.</title>
        <authorList>
            <person name="Zou Y."/>
            <person name="Xue W."/>
            <person name="Luo G."/>
        </authorList>
    </citation>
    <scope>NUCLEOTIDE SEQUENCE [LARGE SCALE GENOMIC DNA]</scope>
    <source>
        <strain evidence="5 6">AF14-26</strain>
    </source>
</reference>
<keyword evidence="2" id="KW-0012">Acyltransferase</keyword>
<dbReference type="GO" id="GO:0004315">
    <property type="term" value="F:3-oxoacyl-[acyl-carrier-protein] synthase activity"/>
    <property type="evidence" value="ECO:0007669"/>
    <property type="project" value="InterPro"/>
</dbReference>
<evidence type="ECO:0000256" key="2">
    <source>
        <dbReference type="ARBA" id="ARBA00023315"/>
    </source>
</evidence>
<dbReference type="Pfam" id="PF08541">
    <property type="entry name" value="ACP_syn_III_C"/>
    <property type="match status" value="1"/>
</dbReference>
<feature type="domain" description="Beta-ketoacyl-[acyl-carrier-protein] synthase III N-terminal" evidence="4">
    <location>
        <begin position="115"/>
        <end position="182"/>
    </location>
</feature>
<dbReference type="Proteomes" id="UP000286270">
    <property type="component" value="Unassembled WGS sequence"/>
</dbReference>
<dbReference type="SUPFAM" id="SSF53901">
    <property type="entry name" value="Thiolase-like"/>
    <property type="match status" value="1"/>
</dbReference>
<dbReference type="PANTHER" id="PTHR34069:SF2">
    <property type="entry name" value="BETA-KETOACYL-[ACYL-CARRIER-PROTEIN] SYNTHASE III"/>
    <property type="match status" value="1"/>
</dbReference>
<dbReference type="Gene3D" id="3.40.47.10">
    <property type="match status" value="1"/>
</dbReference>
<dbReference type="CDD" id="cd00830">
    <property type="entry name" value="KAS_III"/>
    <property type="match status" value="1"/>
</dbReference>
<protein>
    <submittedName>
        <fullName evidence="5">Ketoacyl-ACP synthase III</fullName>
    </submittedName>
</protein>
<evidence type="ECO:0000259" key="3">
    <source>
        <dbReference type="Pfam" id="PF08541"/>
    </source>
</evidence>
<dbReference type="GO" id="GO:0006633">
    <property type="term" value="P:fatty acid biosynthetic process"/>
    <property type="evidence" value="ECO:0007669"/>
    <property type="project" value="InterPro"/>
</dbReference>
<dbReference type="AlphaFoldDB" id="A0A412YQR3"/>
<dbReference type="EMBL" id="QRZH01000001">
    <property type="protein sequence ID" value="RGV59851.1"/>
    <property type="molecule type" value="Genomic_DNA"/>
</dbReference>
<evidence type="ECO:0000256" key="1">
    <source>
        <dbReference type="ARBA" id="ARBA00022679"/>
    </source>
</evidence>
<proteinExistence type="predicted"/>
<dbReference type="Pfam" id="PF08545">
    <property type="entry name" value="ACP_syn_III"/>
    <property type="match status" value="1"/>
</dbReference>
<organism evidence="5 6">
    <name type="scientific">Bacteroides fragilis</name>
    <dbReference type="NCBI Taxonomy" id="817"/>
    <lineage>
        <taxon>Bacteria</taxon>
        <taxon>Pseudomonadati</taxon>
        <taxon>Bacteroidota</taxon>
        <taxon>Bacteroidia</taxon>
        <taxon>Bacteroidales</taxon>
        <taxon>Bacteroidaceae</taxon>
        <taxon>Bacteroides</taxon>
    </lineage>
</organism>
<gene>
    <name evidence="5" type="ORF">DWW08_01755</name>
</gene>
<sequence>MKLLFHNKKISGILTILPDKEVLFEDEMDNYNFSHAKSLKLKLAMGYNKHRIVEKGVCVSDLCCYGLNYLIESEKISRDEIDALVLVTQSPDHFMPPTSNIIQGKLGLKRDMICLDINQGCAGFIIGLIQSFMLLDQPEINKVVLLNADVLSQKVSKRDRNSNPLIGDGASVTIVERSNCDSVIYGRIQMDGSRAEALMIPAGGFREPSSVETAVMKEDVNGNFRSRDNLVMKGDEVFNFVQLEVPSMIKSLLEDAAIDKDCVDYYMFHQPNRFMLHKLADKIGVPHEKLPSNIVENFGNASGVSIPTNITFNLEKRLLKEKLNLCFAGFGVGLTWGSLLMKVGNLSFCEQINY</sequence>